<organism evidence="1 2">
    <name type="scientific">Caerostris extrusa</name>
    <name type="common">Bark spider</name>
    <name type="synonym">Caerostris bankana</name>
    <dbReference type="NCBI Taxonomy" id="172846"/>
    <lineage>
        <taxon>Eukaryota</taxon>
        <taxon>Metazoa</taxon>
        <taxon>Ecdysozoa</taxon>
        <taxon>Arthropoda</taxon>
        <taxon>Chelicerata</taxon>
        <taxon>Arachnida</taxon>
        <taxon>Araneae</taxon>
        <taxon>Araneomorphae</taxon>
        <taxon>Entelegynae</taxon>
        <taxon>Araneoidea</taxon>
        <taxon>Araneidae</taxon>
        <taxon>Caerostris</taxon>
    </lineage>
</organism>
<sequence>MKGSPTSVFINDVRAAWDFQQSKCVTPTRMRVCRSLIETRRWIAFTIVDNFISQSVIWV</sequence>
<reference evidence="1 2" key="1">
    <citation type="submission" date="2021-06" db="EMBL/GenBank/DDBJ databases">
        <title>Caerostris extrusa draft genome.</title>
        <authorList>
            <person name="Kono N."/>
            <person name="Arakawa K."/>
        </authorList>
    </citation>
    <scope>NUCLEOTIDE SEQUENCE [LARGE SCALE GENOMIC DNA]</scope>
</reference>
<dbReference type="Proteomes" id="UP001054945">
    <property type="component" value="Unassembled WGS sequence"/>
</dbReference>
<evidence type="ECO:0000313" key="2">
    <source>
        <dbReference type="Proteomes" id="UP001054945"/>
    </source>
</evidence>
<accession>A0AAV4P0E4</accession>
<gene>
    <name evidence="1" type="ORF">CEXT_65621</name>
</gene>
<feature type="non-terminal residue" evidence="1">
    <location>
        <position position="59"/>
    </location>
</feature>
<keyword evidence="2" id="KW-1185">Reference proteome</keyword>
<name>A0AAV4P0E4_CAEEX</name>
<protein>
    <submittedName>
        <fullName evidence="1">Uncharacterized protein</fullName>
    </submittedName>
</protein>
<proteinExistence type="predicted"/>
<dbReference type="EMBL" id="BPLR01021429">
    <property type="protein sequence ID" value="GIX89465.1"/>
    <property type="molecule type" value="Genomic_DNA"/>
</dbReference>
<comment type="caution">
    <text evidence="1">The sequence shown here is derived from an EMBL/GenBank/DDBJ whole genome shotgun (WGS) entry which is preliminary data.</text>
</comment>
<evidence type="ECO:0000313" key="1">
    <source>
        <dbReference type="EMBL" id="GIX89465.1"/>
    </source>
</evidence>
<dbReference type="AlphaFoldDB" id="A0AAV4P0E4"/>